<dbReference type="Pfam" id="PF00400">
    <property type="entry name" value="WD40"/>
    <property type="match status" value="2"/>
</dbReference>
<comment type="caution">
    <text evidence="8">The sequence shown here is derived from an EMBL/GenBank/DDBJ whole genome shotgun (WGS) entry which is preliminary data.</text>
</comment>
<keyword evidence="4 6" id="KW-0853">WD repeat</keyword>
<dbReference type="InterPro" id="IPR015943">
    <property type="entry name" value="WD40/YVTN_repeat-like_dom_sf"/>
</dbReference>
<feature type="repeat" description="WD" evidence="6">
    <location>
        <begin position="353"/>
        <end position="388"/>
    </location>
</feature>
<dbReference type="InterPro" id="IPR050853">
    <property type="entry name" value="WD_repeat_DNA-damage-binding"/>
</dbReference>
<evidence type="ECO:0000256" key="5">
    <source>
        <dbReference type="ARBA" id="ARBA00022737"/>
    </source>
</evidence>
<evidence type="ECO:0000256" key="6">
    <source>
        <dbReference type="PROSITE-ProRule" id="PRU00221"/>
    </source>
</evidence>
<dbReference type="FunFam" id="2.130.10.10:FF:000180">
    <property type="entry name" value="WD repeat-containing protein 76"/>
    <property type="match status" value="1"/>
</dbReference>
<feature type="region of interest" description="Disordered" evidence="7">
    <location>
        <begin position="31"/>
        <end position="88"/>
    </location>
</feature>
<evidence type="ECO:0000313" key="9">
    <source>
        <dbReference type="Proteomes" id="UP001634007"/>
    </source>
</evidence>
<keyword evidence="9" id="KW-1185">Reference proteome</keyword>
<dbReference type="InterPro" id="IPR036322">
    <property type="entry name" value="WD40_repeat_dom_sf"/>
</dbReference>
<comment type="function">
    <text evidence="1">Specifically binds 5-hydroxymethylcytosine (5hmC), suggesting that it acts as a specific reader of 5hmC.</text>
</comment>
<dbReference type="AlphaFoldDB" id="A0ABD3KXT8"/>
<reference evidence="8 9" key="1">
    <citation type="submission" date="2024-11" db="EMBL/GenBank/DDBJ databases">
        <title>Chromosome-level genome assembly of Eucalyptus globulus Labill. provides insights into its genome evolution.</title>
        <authorList>
            <person name="Li X."/>
        </authorList>
    </citation>
    <scope>NUCLEOTIDE SEQUENCE [LARGE SCALE GENOMIC DNA]</scope>
    <source>
        <strain evidence="8">CL2024</strain>
        <tissue evidence="8">Fresh tender leaves</tissue>
    </source>
</reference>
<evidence type="ECO:0000313" key="8">
    <source>
        <dbReference type="EMBL" id="KAL3744243.1"/>
    </source>
</evidence>
<sequence length="523" mass="57648">MATQELTEYERKRLENIRRNDQMMASLKLHSMASHLSSSSKRQKIESKARTSAAKTYRKPKDEAPLVIRRSLRTRGMPPDSAGLEGDFDDAAAPGALESKPEFSPRKLGPFSMGDAYDGSRSGDTFVRAVRRVSKKPEMAGSAGEESGGVEGCEDEILRDSVAGVSERSMGCGDIKTEDSSEVVSTVKMEDSSGYGMKREGVDDSLKFVSSLTLEEENVARVVPGRAMVVKFFPTTEMRMVAVGNKYGNVGFWNMNPKEEEGDGIYLYRPHSSPIGGISIQPHNIGKILTCCYNGFVRVMDVEKEIFDLVHASDDAIFSLSQRPNDGSCLYFGEGRGGLNIWDLRVGKSTAFWALHEDRINTIDFKSQDCFVFATSSSEGTARIWDLRRMGSKSLKVIEHERAVHSAYFSPSGSCLATTSFDNTICIASGDNFEKTSHVSHNNQTSRWISSFRAIWGWDDSYIFIGNTKRAVDVVSTTQRKTVMSLQSPYMSAIPCRFDAHPLEVGVLAGATGGGQVYTWTCP</sequence>
<dbReference type="EMBL" id="JBJKBG010000003">
    <property type="protein sequence ID" value="KAL3744243.1"/>
    <property type="molecule type" value="Genomic_DNA"/>
</dbReference>
<proteinExistence type="inferred from homology"/>
<dbReference type="PROSITE" id="PS50082">
    <property type="entry name" value="WD_REPEATS_2"/>
    <property type="match status" value="1"/>
</dbReference>
<dbReference type="SMART" id="SM00320">
    <property type="entry name" value="WD40"/>
    <property type="match status" value="4"/>
</dbReference>
<evidence type="ECO:0000256" key="3">
    <source>
        <dbReference type="ARBA" id="ARBA00021234"/>
    </source>
</evidence>
<dbReference type="SUPFAM" id="SSF50978">
    <property type="entry name" value="WD40 repeat-like"/>
    <property type="match status" value="1"/>
</dbReference>
<feature type="compositionally biased region" description="Low complexity" evidence="7">
    <location>
        <begin position="31"/>
        <end position="40"/>
    </location>
</feature>
<dbReference type="InterPro" id="IPR001680">
    <property type="entry name" value="WD40_rpt"/>
</dbReference>
<gene>
    <name evidence="8" type="ORF">ACJRO7_013492</name>
</gene>
<comment type="similarity">
    <text evidence="2">Belongs to the WD repeat DDB2/WDR76 family.</text>
</comment>
<evidence type="ECO:0000256" key="1">
    <source>
        <dbReference type="ARBA" id="ARBA00002530"/>
    </source>
</evidence>
<dbReference type="PANTHER" id="PTHR14773">
    <property type="entry name" value="WD REPEAT-CONTAINING PROTEIN 76"/>
    <property type="match status" value="1"/>
</dbReference>
<dbReference type="Proteomes" id="UP001634007">
    <property type="component" value="Unassembled WGS sequence"/>
</dbReference>
<evidence type="ECO:0000256" key="2">
    <source>
        <dbReference type="ARBA" id="ARBA00005434"/>
    </source>
</evidence>
<protein>
    <recommendedName>
        <fullName evidence="3">WD repeat-containing protein 76</fullName>
    </recommendedName>
</protein>
<organism evidence="8 9">
    <name type="scientific">Eucalyptus globulus</name>
    <name type="common">Tasmanian blue gum</name>
    <dbReference type="NCBI Taxonomy" id="34317"/>
    <lineage>
        <taxon>Eukaryota</taxon>
        <taxon>Viridiplantae</taxon>
        <taxon>Streptophyta</taxon>
        <taxon>Embryophyta</taxon>
        <taxon>Tracheophyta</taxon>
        <taxon>Spermatophyta</taxon>
        <taxon>Magnoliopsida</taxon>
        <taxon>eudicotyledons</taxon>
        <taxon>Gunneridae</taxon>
        <taxon>Pentapetalae</taxon>
        <taxon>rosids</taxon>
        <taxon>malvids</taxon>
        <taxon>Myrtales</taxon>
        <taxon>Myrtaceae</taxon>
        <taxon>Myrtoideae</taxon>
        <taxon>Eucalypteae</taxon>
        <taxon>Eucalyptus</taxon>
    </lineage>
</organism>
<evidence type="ECO:0000256" key="4">
    <source>
        <dbReference type="ARBA" id="ARBA00022574"/>
    </source>
</evidence>
<name>A0ABD3KXT8_EUCGL</name>
<dbReference type="Gene3D" id="2.130.10.10">
    <property type="entry name" value="YVTN repeat-like/Quinoprotein amine dehydrogenase"/>
    <property type="match status" value="1"/>
</dbReference>
<evidence type="ECO:0000256" key="7">
    <source>
        <dbReference type="SAM" id="MobiDB-lite"/>
    </source>
</evidence>
<accession>A0ABD3KXT8</accession>
<dbReference type="PANTHER" id="PTHR14773:SF0">
    <property type="entry name" value="WD REPEAT-CONTAINING PROTEIN 76"/>
    <property type="match status" value="1"/>
</dbReference>
<keyword evidence="5" id="KW-0677">Repeat</keyword>